<dbReference type="SUPFAM" id="SSF52833">
    <property type="entry name" value="Thioredoxin-like"/>
    <property type="match status" value="1"/>
</dbReference>
<dbReference type="InterPro" id="IPR002109">
    <property type="entry name" value="Glutaredoxin"/>
</dbReference>
<dbReference type="PANTHER" id="PTHR10293:SF16">
    <property type="entry name" value="GLUTAREDOXIN-RELATED PROTEIN 5, MITOCHONDRIAL"/>
    <property type="match status" value="1"/>
</dbReference>
<sequence length="196" mass="21149">MQALSVSSRGFMRATRQFVAKAPASAPCATSRRLSASCMLRLSPASNLAAAARRSFASSPPPGNEDSHDDFKPQRSSPPADLDGAIKMIAEQVKKHQIMLYMKGTPARPQCGFSAQAVRILHASGVDFDSVNVLDYPMIREGVKKYSEWPTVPQLFVGGEFVGGCDIMTSLFQSGELAQILEESAKKQQKEGESAP</sequence>
<dbReference type="FunFam" id="3.40.30.10:FF:000005">
    <property type="entry name" value="Glutaredoxin 5"/>
    <property type="match status" value="1"/>
</dbReference>
<dbReference type="PANTHER" id="PTHR10293">
    <property type="entry name" value="GLUTAREDOXIN FAMILY MEMBER"/>
    <property type="match status" value="1"/>
</dbReference>
<accession>A0A4D9CVL2</accession>
<keyword evidence="3" id="KW-0408">Iron</keyword>
<evidence type="ECO:0000256" key="1">
    <source>
        <dbReference type="ARBA" id="ARBA00022714"/>
    </source>
</evidence>
<dbReference type="AlphaFoldDB" id="A0A4D9CVL2"/>
<dbReference type="GO" id="GO:0051537">
    <property type="term" value="F:2 iron, 2 sulfur cluster binding"/>
    <property type="evidence" value="ECO:0007669"/>
    <property type="project" value="UniProtKB-KW"/>
</dbReference>
<feature type="region of interest" description="Disordered" evidence="6">
    <location>
        <begin position="52"/>
        <end position="82"/>
    </location>
</feature>
<organism evidence="8 9">
    <name type="scientific">Nannochloropsis salina CCMP1776</name>
    <dbReference type="NCBI Taxonomy" id="1027361"/>
    <lineage>
        <taxon>Eukaryota</taxon>
        <taxon>Sar</taxon>
        <taxon>Stramenopiles</taxon>
        <taxon>Ochrophyta</taxon>
        <taxon>Eustigmatophyceae</taxon>
        <taxon>Eustigmatales</taxon>
        <taxon>Monodopsidaceae</taxon>
        <taxon>Microchloropsis</taxon>
        <taxon>Microchloropsis salina</taxon>
    </lineage>
</organism>
<keyword evidence="9" id="KW-1185">Reference proteome</keyword>
<dbReference type="GO" id="GO:0046872">
    <property type="term" value="F:metal ion binding"/>
    <property type="evidence" value="ECO:0007669"/>
    <property type="project" value="UniProtKB-KW"/>
</dbReference>
<dbReference type="InterPro" id="IPR004480">
    <property type="entry name" value="Monothiol_GRX-rel"/>
</dbReference>
<evidence type="ECO:0000256" key="4">
    <source>
        <dbReference type="ARBA" id="ARBA00023014"/>
    </source>
</evidence>
<keyword evidence="2" id="KW-0479">Metal-binding</keyword>
<dbReference type="Gene3D" id="3.40.30.10">
    <property type="entry name" value="Glutaredoxin"/>
    <property type="match status" value="1"/>
</dbReference>
<dbReference type="EMBL" id="SDOX01000047">
    <property type="protein sequence ID" value="TFJ83331.1"/>
    <property type="molecule type" value="Genomic_DNA"/>
</dbReference>
<dbReference type="CDD" id="cd03028">
    <property type="entry name" value="GRX_PICOT_like"/>
    <property type="match status" value="1"/>
</dbReference>
<dbReference type="GO" id="GO:0005759">
    <property type="term" value="C:mitochondrial matrix"/>
    <property type="evidence" value="ECO:0007669"/>
    <property type="project" value="TreeGrafter"/>
</dbReference>
<proteinExistence type="predicted"/>
<evidence type="ECO:0000313" key="8">
    <source>
        <dbReference type="EMBL" id="TFJ83331.1"/>
    </source>
</evidence>
<protein>
    <recommendedName>
        <fullName evidence="7">Glutaredoxin domain-containing protein</fullName>
    </recommendedName>
</protein>
<comment type="caution">
    <text evidence="8">The sequence shown here is derived from an EMBL/GenBank/DDBJ whole genome shotgun (WGS) entry which is preliminary data.</text>
</comment>
<dbReference type="OrthoDB" id="415696at2759"/>
<dbReference type="NCBIfam" id="TIGR00365">
    <property type="entry name" value="Grx4 family monothiol glutaredoxin"/>
    <property type="match status" value="1"/>
</dbReference>
<evidence type="ECO:0000256" key="6">
    <source>
        <dbReference type="SAM" id="MobiDB-lite"/>
    </source>
</evidence>
<keyword evidence="1" id="KW-0001">2Fe-2S</keyword>
<dbReference type="InterPro" id="IPR036249">
    <property type="entry name" value="Thioredoxin-like_sf"/>
</dbReference>
<gene>
    <name evidence="8" type="ORF">NSK_005395</name>
</gene>
<reference evidence="8 9" key="1">
    <citation type="submission" date="2019-01" db="EMBL/GenBank/DDBJ databases">
        <title>Nuclear Genome Assembly of the Microalgal Biofuel strain Nannochloropsis salina CCMP1776.</title>
        <authorList>
            <person name="Hovde B."/>
        </authorList>
    </citation>
    <scope>NUCLEOTIDE SEQUENCE [LARGE SCALE GENOMIC DNA]</scope>
    <source>
        <strain evidence="8 9">CCMP1776</strain>
    </source>
</reference>
<evidence type="ECO:0000256" key="2">
    <source>
        <dbReference type="ARBA" id="ARBA00022723"/>
    </source>
</evidence>
<feature type="domain" description="Glutaredoxin" evidence="7">
    <location>
        <begin position="98"/>
        <end position="162"/>
    </location>
</feature>
<evidence type="ECO:0000256" key="5">
    <source>
        <dbReference type="ARBA" id="ARBA00023284"/>
    </source>
</evidence>
<dbReference type="InterPro" id="IPR033658">
    <property type="entry name" value="GRX_PICOT-like"/>
</dbReference>
<dbReference type="Proteomes" id="UP000355283">
    <property type="component" value="Unassembled WGS sequence"/>
</dbReference>
<keyword evidence="4" id="KW-0411">Iron-sulfur</keyword>
<name>A0A4D9CVL2_9STRA</name>
<dbReference type="PROSITE" id="PS51354">
    <property type="entry name" value="GLUTAREDOXIN_2"/>
    <property type="match status" value="1"/>
</dbReference>
<dbReference type="Pfam" id="PF00462">
    <property type="entry name" value="Glutaredoxin"/>
    <property type="match status" value="1"/>
</dbReference>
<keyword evidence="5" id="KW-0676">Redox-active center</keyword>
<evidence type="ECO:0000259" key="7">
    <source>
        <dbReference type="Pfam" id="PF00462"/>
    </source>
</evidence>
<evidence type="ECO:0000256" key="3">
    <source>
        <dbReference type="ARBA" id="ARBA00023004"/>
    </source>
</evidence>
<evidence type="ECO:0000313" key="9">
    <source>
        <dbReference type="Proteomes" id="UP000355283"/>
    </source>
</evidence>